<proteinExistence type="predicted"/>
<dbReference type="GO" id="GO:0006914">
    <property type="term" value="P:autophagy"/>
    <property type="evidence" value="ECO:0007669"/>
    <property type="project" value="UniProtKB-KW"/>
</dbReference>
<dbReference type="Pfam" id="PF03987">
    <property type="entry name" value="Autophagy_act_C"/>
    <property type="match status" value="1"/>
</dbReference>
<evidence type="ECO:0000313" key="4">
    <source>
        <dbReference type="EMBL" id="KAA8895027.1"/>
    </source>
</evidence>
<evidence type="ECO:0000256" key="3">
    <source>
        <dbReference type="ARBA" id="ARBA00023006"/>
    </source>
</evidence>
<gene>
    <name evidence="4" type="ORF">FN846DRAFT_912205</name>
    <name evidence="5" type="ORF">FN846DRAFT_912211</name>
</gene>
<evidence type="ECO:0000313" key="6">
    <source>
        <dbReference type="Proteomes" id="UP000326924"/>
    </source>
</evidence>
<dbReference type="GO" id="GO:0019787">
    <property type="term" value="F:ubiquitin-like protein transferase activity"/>
    <property type="evidence" value="ECO:0007669"/>
    <property type="project" value="InterPro"/>
</dbReference>
<name>A0A5J5EIF8_9PEZI</name>
<dbReference type="GO" id="GO:0015031">
    <property type="term" value="P:protein transport"/>
    <property type="evidence" value="ECO:0007669"/>
    <property type="project" value="UniProtKB-KW"/>
</dbReference>
<dbReference type="InParanoid" id="A0A5J5EIF8"/>
<organism evidence="5 6">
    <name type="scientific">Sphaerosporella brunnea</name>
    <dbReference type="NCBI Taxonomy" id="1250544"/>
    <lineage>
        <taxon>Eukaryota</taxon>
        <taxon>Fungi</taxon>
        <taxon>Dikarya</taxon>
        <taxon>Ascomycota</taxon>
        <taxon>Pezizomycotina</taxon>
        <taxon>Pezizomycetes</taxon>
        <taxon>Pezizales</taxon>
        <taxon>Pyronemataceae</taxon>
        <taxon>Sphaerosporella</taxon>
    </lineage>
</organism>
<dbReference type="Proteomes" id="UP000326924">
    <property type="component" value="Unassembled WGS sequence"/>
</dbReference>
<dbReference type="EMBL" id="VXIS01000292">
    <property type="protein sequence ID" value="KAA8895027.1"/>
    <property type="molecule type" value="Genomic_DNA"/>
</dbReference>
<keyword evidence="6" id="KW-1185">Reference proteome</keyword>
<evidence type="ECO:0000256" key="1">
    <source>
        <dbReference type="ARBA" id="ARBA00022786"/>
    </source>
</evidence>
<comment type="caution">
    <text evidence="5">The sequence shown here is derived from an EMBL/GenBank/DDBJ whole genome shotgun (WGS) entry which is preliminary data.</text>
</comment>
<reference evidence="5 6" key="1">
    <citation type="submission" date="2019-09" db="EMBL/GenBank/DDBJ databases">
        <title>Draft genome of the ectomycorrhizal ascomycete Sphaerosporella brunnea.</title>
        <authorList>
            <consortium name="DOE Joint Genome Institute"/>
            <person name="Benucci G.M."/>
            <person name="Marozzi G."/>
            <person name="Antonielli L."/>
            <person name="Sanchez S."/>
            <person name="Marco P."/>
            <person name="Wang X."/>
            <person name="Falini L.B."/>
            <person name="Barry K."/>
            <person name="Haridas S."/>
            <person name="Lipzen A."/>
            <person name="Labutti K."/>
            <person name="Grigoriev I.V."/>
            <person name="Murat C."/>
            <person name="Martin F."/>
            <person name="Albertini E."/>
            <person name="Donnini D."/>
            <person name="Bonito G."/>
        </authorList>
    </citation>
    <scope>NUCLEOTIDE SEQUENCE [LARGE SCALE GENOMIC DNA]</scope>
    <source>
        <strain evidence="5 6">Sb_GMNB300</strain>
    </source>
</reference>
<keyword evidence="2" id="KW-0653">Protein transport</keyword>
<accession>A0A5J5EIF8</accession>
<dbReference type="OrthoDB" id="1584384at2759"/>
<protein>
    <submittedName>
        <fullName evidence="5">Uncharacterized protein</fullName>
    </submittedName>
</protein>
<sequence>MSYIRLSGLYHVDDEEDDDEAIIRDSSRKGKGVQIPLHYYNIYLTYSTYYFKVPRRFISGFDGATNLPLHPPTVMFEDIAPDYREKTVMIEPSPSLETPLQMASVHLANTRRP</sequence>
<evidence type="ECO:0000256" key="2">
    <source>
        <dbReference type="ARBA" id="ARBA00022927"/>
    </source>
</evidence>
<evidence type="ECO:0000313" key="5">
    <source>
        <dbReference type="EMBL" id="KAA8895034.1"/>
    </source>
</evidence>
<keyword evidence="1" id="KW-0833">Ubl conjugation pathway</keyword>
<keyword evidence="3" id="KW-0072">Autophagy</keyword>
<keyword evidence="2" id="KW-0813">Transport</keyword>
<dbReference type="InterPro" id="IPR007135">
    <property type="entry name" value="Atg3/Atg10"/>
</dbReference>
<dbReference type="EMBL" id="VXIS01000292">
    <property type="protein sequence ID" value="KAA8895034.1"/>
    <property type="molecule type" value="Genomic_DNA"/>
</dbReference>
<dbReference type="AlphaFoldDB" id="A0A5J5EIF8"/>